<feature type="transmembrane region" description="Helical" evidence="1">
    <location>
        <begin position="100"/>
        <end position="124"/>
    </location>
</feature>
<dbReference type="Pfam" id="PF05512">
    <property type="entry name" value="AWPM-19"/>
    <property type="match status" value="1"/>
</dbReference>
<feature type="transmembrane region" description="Helical" evidence="1">
    <location>
        <begin position="56"/>
        <end position="79"/>
    </location>
</feature>
<dbReference type="OMA" id="KEIDIGW"/>
<evidence type="ECO:0000256" key="1">
    <source>
        <dbReference type="SAM" id="Phobius"/>
    </source>
</evidence>
<dbReference type="eggNOG" id="ENOG502RY1F">
    <property type="taxonomic scope" value="Eukaryota"/>
</dbReference>
<proteinExistence type="predicted"/>
<dbReference type="FunCoup" id="A0A059B5G3">
    <property type="interactions" value="254"/>
</dbReference>
<keyword evidence="1" id="KW-0812">Transmembrane</keyword>
<keyword evidence="1" id="KW-0472">Membrane</keyword>
<name>A0A059B5G3_EUCGR</name>
<dbReference type="PANTHER" id="PTHR33294:SF3">
    <property type="entry name" value="AWPM-19-LIKE FAMILY PROTEIN"/>
    <property type="match status" value="1"/>
</dbReference>
<dbReference type="InParanoid" id="A0A059B5G3"/>
<accession>A0A059B5G3</accession>
<organism evidence="2">
    <name type="scientific">Eucalyptus grandis</name>
    <name type="common">Flooded gum</name>
    <dbReference type="NCBI Taxonomy" id="71139"/>
    <lineage>
        <taxon>Eukaryota</taxon>
        <taxon>Viridiplantae</taxon>
        <taxon>Streptophyta</taxon>
        <taxon>Embryophyta</taxon>
        <taxon>Tracheophyta</taxon>
        <taxon>Spermatophyta</taxon>
        <taxon>Magnoliopsida</taxon>
        <taxon>eudicotyledons</taxon>
        <taxon>Gunneridae</taxon>
        <taxon>Pentapetalae</taxon>
        <taxon>rosids</taxon>
        <taxon>malvids</taxon>
        <taxon>Myrtales</taxon>
        <taxon>Myrtaceae</taxon>
        <taxon>Myrtoideae</taxon>
        <taxon>Eucalypteae</taxon>
        <taxon>Eucalyptus</taxon>
    </lineage>
</organism>
<protein>
    <recommendedName>
        <fullName evidence="3">AWPM-19-like family protein</fullName>
    </recommendedName>
</protein>
<sequence>MGMGVFAFLKLSDKGKDLQKLSLIGRQRRTLVEGFFISSLSKPQKLIMAATSMKSAASVLLLLNLLIYFVVIVIAGWAVNHAIVRSRETASVLTIPAHIFPIYFPVGNMATGFLVIFSLIAGIVGMTTSATGYLNITEGGILNLHAAAASSLITLLLTFLAMGLACKEIEIGWTGANLRTLEVLLIFVSATQLFCTSALHAGVSEVTADPSAYGIGRV</sequence>
<reference evidence="2" key="1">
    <citation type="submission" date="2013-07" db="EMBL/GenBank/DDBJ databases">
        <title>The genome of Eucalyptus grandis.</title>
        <authorList>
            <person name="Schmutz J."/>
            <person name="Hayes R."/>
            <person name="Myburg A."/>
            <person name="Tuskan G."/>
            <person name="Grattapaglia D."/>
            <person name="Rokhsar D.S."/>
        </authorList>
    </citation>
    <scope>NUCLEOTIDE SEQUENCE</scope>
    <source>
        <tissue evidence="2">Leaf extractions</tissue>
    </source>
</reference>
<feature type="transmembrane region" description="Helical" evidence="1">
    <location>
        <begin position="144"/>
        <end position="162"/>
    </location>
</feature>
<dbReference type="STRING" id="71139.A0A059B5G3"/>
<dbReference type="AlphaFoldDB" id="A0A059B5G3"/>
<gene>
    <name evidence="2" type="ORF">EUGRSUZ_H03634</name>
</gene>
<evidence type="ECO:0000313" key="2">
    <source>
        <dbReference type="EMBL" id="KCW60895.1"/>
    </source>
</evidence>
<dbReference type="InterPro" id="IPR008390">
    <property type="entry name" value="AWPM-19"/>
</dbReference>
<dbReference type="EMBL" id="KK198760">
    <property type="protein sequence ID" value="KCW60895.1"/>
    <property type="molecule type" value="Genomic_DNA"/>
</dbReference>
<keyword evidence="1" id="KW-1133">Transmembrane helix</keyword>
<dbReference type="Gramene" id="KCW60895">
    <property type="protein sequence ID" value="KCW60895"/>
    <property type="gene ID" value="EUGRSUZ_H03634"/>
</dbReference>
<evidence type="ECO:0008006" key="3">
    <source>
        <dbReference type="Google" id="ProtNLM"/>
    </source>
</evidence>
<dbReference type="PANTHER" id="PTHR33294">
    <property type="entry name" value="AWPM-19-LIKE FAMILY PROTEIN"/>
    <property type="match status" value="1"/>
</dbReference>